<dbReference type="PANTHER" id="PTHR43669">
    <property type="entry name" value="5-KETO-D-GLUCONATE 5-REDUCTASE"/>
    <property type="match status" value="1"/>
</dbReference>
<dbReference type="Proteomes" id="UP001597197">
    <property type="component" value="Unassembled WGS sequence"/>
</dbReference>
<gene>
    <name evidence="3" type="ORF">ACFSDX_01660</name>
</gene>
<dbReference type="Gene3D" id="3.40.50.720">
    <property type="entry name" value="NAD(P)-binding Rossmann-like Domain"/>
    <property type="match status" value="1"/>
</dbReference>
<evidence type="ECO:0000313" key="4">
    <source>
        <dbReference type="Proteomes" id="UP001597197"/>
    </source>
</evidence>
<keyword evidence="2 3" id="KW-0560">Oxidoreductase</keyword>
<reference evidence="4" key="1">
    <citation type="journal article" date="2019" name="Int. J. Syst. Evol. Microbiol.">
        <title>The Global Catalogue of Microorganisms (GCM) 10K type strain sequencing project: providing services to taxonomists for standard genome sequencing and annotation.</title>
        <authorList>
            <consortium name="The Broad Institute Genomics Platform"/>
            <consortium name="The Broad Institute Genome Sequencing Center for Infectious Disease"/>
            <person name="Wu L."/>
            <person name="Ma J."/>
        </authorList>
    </citation>
    <scope>NUCLEOTIDE SEQUENCE [LARGE SCALE GENOMIC DNA]</scope>
    <source>
        <strain evidence="4">CGMCC 1.15795</strain>
    </source>
</reference>
<evidence type="ECO:0000313" key="3">
    <source>
        <dbReference type="EMBL" id="MFD1871116.1"/>
    </source>
</evidence>
<comment type="caution">
    <text evidence="3">The sequence shown here is derived from an EMBL/GenBank/DDBJ whole genome shotgun (WGS) entry which is preliminary data.</text>
</comment>
<dbReference type="GO" id="GO:0016491">
    <property type="term" value="F:oxidoreductase activity"/>
    <property type="evidence" value="ECO:0007669"/>
    <property type="project" value="UniProtKB-KW"/>
</dbReference>
<dbReference type="SUPFAM" id="SSF51735">
    <property type="entry name" value="NAD(P)-binding Rossmann-fold domains"/>
    <property type="match status" value="1"/>
</dbReference>
<evidence type="ECO:0000256" key="1">
    <source>
        <dbReference type="ARBA" id="ARBA00006484"/>
    </source>
</evidence>
<sequence length="214" mass="22297">MNNALILVGAGPGMGIALADLFGQHGYRVGLINRQPDKVAEQVAQLTAKGIEVYSAAADASQPEALAQAITALQAKLGPVSALIYNAAAMKAQDILAETAETLTQDFRLNVAGALQSVQLLHADLKATQGVVLLTGGVFGVTPYPSYGSLSIGKAGIRNLAQQLHERLKDDGIYAGTLTIGGSVSPDSPTHSPAQLAELFWQMAQDRTAAEVQH</sequence>
<proteinExistence type="inferred from homology"/>
<accession>A0ABW4QNP0</accession>
<dbReference type="PANTHER" id="PTHR43669:SF3">
    <property type="entry name" value="ALCOHOL DEHYDROGENASE, PUTATIVE (AFU_ORTHOLOGUE AFUA_3G03445)-RELATED"/>
    <property type="match status" value="1"/>
</dbReference>
<protein>
    <submittedName>
        <fullName evidence="3">SDR family NAD(P)-dependent oxidoreductase</fullName>
        <ecNumber evidence="3">1.-.-.-</ecNumber>
    </submittedName>
</protein>
<comment type="similarity">
    <text evidence="1">Belongs to the short-chain dehydrogenases/reductases (SDR) family.</text>
</comment>
<evidence type="ECO:0000256" key="2">
    <source>
        <dbReference type="ARBA" id="ARBA00023002"/>
    </source>
</evidence>
<dbReference type="InterPro" id="IPR036291">
    <property type="entry name" value="NAD(P)-bd_dom_sf"/>
</dbReference>
<dbReference type="RefSeq" id="WP_382311453.1">
    <property type="nucleotide sequence ID" value="NZ_JBHUFD010000001.1"/>
</dbReference>
<name>A0ABW4QNP0_9BACT</name>
<keyword evidence="4" id="KW-1185">Reference proteome</keyword>
<dbReference type="EC" id="1.-.-.-" evidence="3"/>
<organism evidence="3 4">
    <name type="scientific">Hymenobacter bucti</name>
    <dbReference type="NCBI Taxonomy" id="1844114"/>
    <lineage>
        <taxon>Bacteria</taxon>
        <taxon>Pseudomonadati</taxon>
        <taxon>Bacteroidota</taxon>
        <taxon>Cytophagia</taxon>
        <taxon>Cytophagales</taxon>
        <taxon>Hymenobacteraceae</taxon>
        <taxon>Hymenobacter</taxon>
    </lineage>
</organism>
<dbReference type="PRINTS" id="PR00081">
    <property type="entry name" value="GDHRDH"/>
</dbReference>
<dbReference type="EMBL" id="JBHUFD010000001">
    <property type="protein sequence ID" value="MFD1871116.1"/>
    <property type="molecule type" value="Genomic_DNA"/>
</dbReference>
<dbReference type="Pfam" id="PF00106">
    <property type="entry name" value="adh_short"/>
    <property type="match status" value="1"/>
</dbReference>
<dbReference type="InterPro" id="IPR002347">
    <property type="entry name" value="SDR_fam"/>
</dbReference>